<dbReference type="OrthoDB" id="273345at2759"/>
<dbReference type="GO" id="GO:0005737">
    <property type="term" value="C:cytoplasm"/>
    <property type="evidence" value="ECO:0007669"/>
    <property type="project" value="TreeGrafter"/>
</dbReference>
<feature type="region of interest" description="Disordered" evidence="1">
    <location>
        <begin position="1"/>
        <end position="40"/>
    </location>
</feature>
<protein>
    <recommendedName>
        <fullName evidence="2">25S rRNA (uridine-N(3))-methyltransferase BMT5-like domain-containing protein</fullName>
    </recommendedName>
</protein>
<dbReference type="GO" id="GO:0070042">
    <property type="term" value="F:rRNA (uridine-N3-)-methyltransferase activity"/>
    <property type="evidence" value="ECO:0007669"/>
    <property type="project" value="InterPro"/>
</dbReference>
<gene>
    <name evidence="3" type="ORF">G6O67_008829</name>
</gene>
<evidence type="ECO:0000313" key="3">
    <source>
        <dbReference type="EMBL" id="KAF4503893.1"/>
    </source>
</evidence>
<feature type="region of interest" description="Disordered" evidence="1">
    <location>
        <begin position="298"/>
        <end position="330"/>
    </location>
</feature>
<comment type="caution">
    <text evidence="3">The sequence shown here is derived from an EMBL/GenBank/DDBJ whole genome shotgun (WGS) entry which is preliminary data.</text>
</comment>
<organism evidence="3 4">
    <name type="scientific">Ophiocordyceps sinensis</name>
    <dbReference type="NCBI Taxonomy" id="72228"/>
    <lineage>
        <taxon>Eukaryota</taxon>
        <taxon>Fungi</taxon>
        <taxon>Dikarya</taxon>
        <taxon>Ascomycota</taxon>
        <taxon>Pezizomycotina</taxon>
        <taxon>Sordariomycetes</taxon>
        <taxon>Hypocreomycetidae</taxon>
        <taxon>Hypocreales</taxon>
        <taxon>Ophiocordycipitaceae</taxon>
        <taxon>Ophiocordyceps</taxon>
    </lineage>
</organism>
<reference evidence="3 4" key="1">
    <citation type="journal article" date="2020" name="Genome Biol. Evol.">
        <title>A new high-quality draft genome assembly of the Chinese cordyceps Ophiocordyceps sinensis.</title>
        <authorList>
            <person name="Shu R."/>
            <person name="Zhang J."/>
            <person name="Meng Q."/>
            <person name="Zhang H."/>
            <person name="Zhou G."/>
            <person name="Li M."/>
            <person name="Wu P."/>
            <person name="Zhao Y."/>
            <person name="Chen C."/>
            <person name="Qin Q."/>
        </authorList>
    </citation>
    <scope>NUCLEOTIDE SEQUENCE [LARGE SCALE GENOMIC DNA]</scope>
    <source>
        <strain evidence="3 4">IOZ07</strain>
    </source>
</reference>
<feature type="compositionally biased region" description="Basic residues" evidence="1">
    <location>
        <begin position="151"/>
        <end position="161"/>
    </location>
</feature>
<evidence type="ECO:0000313" key="4">
    <source>
        <dbReference type="Proteomes" id="UP000557566"/>
    </source>
</evidence>
<dbReference type="AlphaFoldDB" id="A0A8H4LQZ0"/>
<dbReference type="SUPFAM" id="SSF53335">
    <property type="entry name" value="S-adenosyl-L-methionine-dependent methyltransferases"/>
    <property type="match status" value="1"/>
</dbReference>
<dbReference type="Pfam" id="PF10354">
    <property type="entry name" value="BMT5-like"/>
    <property type="match status" value="2"/>
</dbReference>
<feature type="domain" description="25S rRNA (uridine-N(3))-methyltransferase BMT5-like" evidence="2">
    <location>
        <begin position="50"/>
        <end position="98"/>
    </location>
</feature>
<dbReference type="GO" id="GO:0070475">
    <property type="term" value="P:rRNA base methylation"/>
    <property type="evidence" value="ECO:0007669"/>
    <property type="project" value="InterPro"/>
</dbReference>
<dbReference type="Proteomes" id="UP000557566">
    <property type="component" value="Unassembled WGS sequence"/>
</dbReference>
<dbReference type="EMBL" id="JAAVMX010000013">
    <property type="protein sequence ID" value="KAF4503893.1"/>
    <property type="molecule type" value="Genomic_DNA"/>
</dbReference>
<dbReference type="PANTHER" id="PTHR11538">
    <property type="entry name" value="PHENYLALANYL-TRNA SYNTHETASE"/>
    <property type="match status" value="1"/>
</dbReference>
<evidence type="ECO:0000256" key="1">
    <source>
        <dbReference type="SAM" id="MobiDB-lite"/>
    </source>
</evidence>
<feature type="domain" description="25S rRNA (uridine-N(3))-methyltransferase BMT5-like" evidence="2">
    <location>
        <begin position="160"/>
        <end position="271"/>
    </location>
</feature>
<accession>A0A8H4LQZ0</accession>
<sequence>MGKRRRLQNKAVRPRKPPGTAAKPKNKQPRQQHKQQELPVIPFGPADRILLVGEGDLSFAASAIKHHGCVNVTATVLEKDHAELVQKYPDVDANIAVILSVGDGEEDGEQGKGGVVEDEHAQGSAGGSHDESDDLSGSDAYNSDDGDAPRPRRPSHGPRKNKLFYNIDAAKFPPSLSRPPRFDRILFNFPHVGGKSTDVNRQVRHNQSLLVAFFGSALAALAPRGSIVVTLFDGEPYTLWNVRDLARHAGLAVERSFAFQAAAYPGYRHSRTCGVVRNRRGEAGGGWRGEHRPARSYVFRRKGEVEAQPVSGKKRARGRDDDSSDEDEDD</sequence>
<dbReference type="InterPro" id="IPR029063">
    <property type="entry name" value="SAM-dependent_MTases_sf"/>
</dbReference>
<evidence type="ECO:0000259" key="2">
    <source>
        <dbReference type="Pfam" id="PF10354"/>
    </source>
</evidence>
<dbReference type="InterPro" id="IPR019446">
    <property type="entry name" value="BMT5-like"/>
</dbReference>
<feature type="compositionally biased region" description="Basic residues" evidence="1">
    <location>
        <begin position="1"/>
        <end position="16"/>
    </location>
</feature>
<keyword evidence="4" id="KW-1185">Reference proteome</keyword>
<feature type="compositionally biased region" description="Acidic residues" evidence="1">
    <location>
        <begin position="131"/>
        <end position="146"/>
    </location>
</feature>
<name>A0A8H4LQZ0_9HYPO</name>
<dbReference type="PANTHER" id="PTHR11538:SF26">
    <property type="entry name" value="FERREDOXIN-FOLD ANTICODON-BINDING DOMAIN-CONTAINING PROTEIN 1"/>
    <property type="match status" value="1"/>
</dbReference>
<feature type="region of interest" description="Disordered" evidence="1">
    <location>
        <begin position="103"/>
        <end position="161"/>
    </location>
</feature>
<feature type="compositionally biased region" description="Basic residues" evidence="1">
    <location>
        <begin position="24"/>
        <end position="33"/>
    </location>
</feature>
<proteinExistence type="predicted"/>